<dbReference type="Pfam" id="PF00842">
    <property type="entry name" value="Ala_racemase_C"/>
    <property type="match status" value="1"/>
</dbReference>
<dbReference type="InterPro" id="IPR029066">
    <property type="entry name" value="PLP-binding_barrel"/>
</dbReference>
<evidence type="ECO:0000256" key="2">
    <source>
        <dbReference type="ARBA" id="ARBA00022898"/>
    </source>
</evidence>
<keyword evidence="8" id="KW-1185">Reference proteome</keyword>
<accession>A0A2P7PZS2</accession>
<dbReference type="RefSeq" id="WP_106776928.1">
    <property type="nucleotide sequence ID" value="NZ_JYGE01000005.1"/>
</dbReference>
<evidence type="ECO:0000256" key="3">
    <source>
        <dbReference type="ARBA" id="ARBA00023235"/>
    </source>
</evidence>
<reference evidence="7" key="1">
    <citation type="thesis" date="2015" institute="Rutgers" country="The State University of New Jersey, 14 College Farm Rd., New Brunswick, NJ, USA">
        <title>Ammonia toxicity in bacteria and its implications for treatment of and resource recovery from highly nitrogenous organic wastes.</title>
        <authorList>
            <person name="Luther A.K."/>
        </authorList>
    </citation>
    <scope>NUCLEOTIDE SEQUENCE</scope>
    <source>
        <strain evidence="7">RT-10B</strain>
    </source>
</reference>
<feature type="modified residue" description="N6-(pyridoxal phosphate)lysine" evidence="4">
    <location>
        <position position="33"/>
    </location>
</feature>
<dbReference type="PANTHER" id="PTHR30511:SF0">
    <property type="entry name" value="ALANINE RACEMASE, CATABOLIC-RELATED"/>
    <property type="match status" value="1"/>
</dbReference>
<proteinExistence type="predicted"/>
<feature type="binding site" evidence="5">
    <location>
        <position position="125"/>
    </location>
    <ligand>
        <name>substrate</name>
    </ligand>
</feature>
<dbReference type="GO" id="GO:0009252">
    <property type="term" value="P:peptidoglycan biosynthetic process"/>
    <property type="evidence" value="ECO:0007669"/>
    <property type="project" value="TreeGrafter"/>
</dbReference>
<organism evidence="7 8">
    <name type="scientific">Peptostreptococcus russellii</name>
    <dbReference type="NCBI Taxonomy" id="215200"/>
    <lineage>
        <taxon>Bacteria</taxon>
        <taxon>Bacillati</taxon>
        <taxon>Bacillota</taxon>
        <taxon>Clostridia</taxon>
        <taxon>Peptostreptococcales</taxon>
        <taxon>Peptostreptococcaceae</taxon>
        <taxon>Peptostreptococcus</taxon>
    </lineage>
</organism>
<evidence type="ECO:0000313" key="8">
    <source>
        <dbReference type="Proteomes" id="UP000241434"/>
    </source>
</evidence>
<feature type="binding site" evidence="5">
    <location>
        <position position="306"/>
    </location>
    <ligand>
        <name>substrate</name>
    </ligand>
</feature>
<dbReference type="Proteomes" id="UP000241434">
    <property type="component" value="Unassembled WGS sequence"/>
</dbReference>
<evidence type="ECO:0000256" key="4">
    <source>
        <dbReference type="PIRSR" id="PIRSR600821-50"/>
    </source>
</evidence>
<dbReference type="SUPFAM" id="SSF51419">
    <property type="entry name" value="PLP-binding barrel"/>
    <property type="match status" value="1"/>
</dbReference>
<sequence length="365" mass="41696">MKNAKLKLDLNALYNNAKYVLDQTDGGVIATVKNDAFHFGLQRAIDTFYSAGIRAFATTSLRDAIRIRKMYSDIFILLLNPSTEFELLREYNLSSTMPGLSWIKEHKDDLYGINWHLEWAGCMRRSGCKTEDEYLESLKFAKENNISIEGIWTHFAWADVFNEENIYEREKNRWLKIQKKACELYDFKYVHAQNSASFCRDSKFEGHSHVRVGIILYGCPGYEGWDYKGKIQNAVELSASVVSINKLEPGESIGYCASYIADPNKDCPTSVAVINIGYGDGLLRTRINGHTTEINNKRYNLVSLMMSHTVAVVDENVKIGDTAYFYSDSIPVFEFTYKGVGTNSEQISHLNFETLDLEYIEIKEI</sequence>
<feature type="domain" description="Alanine racemase C-terminal" evidence="6">
    <location>
        <begin position="234"/>
        <end position="360"/>
    </location>
</feature>
<dbReference type="GO" id="GO:0005829">
    <property type="term" value="C:cytosol"/>
    <property type="evidence" value="ECO:0007669"/>
    <property type="project" value="TreeGrafter"/>
</dbReference>
<dbReference type="AlphaFoldDB" id="A0A2P7PZS2"/>
<dbReference type="PANTHER" id="PTHR30511">
    <property type="entry name" value="ALANINE RACEMASE"/>
    <property type="match status" value="1"/>
</dbReference>
<dbReference type="PRINTS" id="PR00992">
    <property type="entry name" value="ALARACEMASE"/>
</dbReference>
<evidence type="ECO:0000256" key="1">
    <source>
        <dbReference type="ARBA" id="ARBA00001933"/>
    </source>
</evidence>
<keyword evidence="2 4" id="KW-0663">Pyridoxal phosphate</keyword>
<name>A0A2P7PZS2_9FIRM</name>
<dbReference type="SMART" id="SM01005">
    <property type="entry name" value="Ala_racemase_C"/>
    <property type="match status" value="1"/>
</dbReference>
<comment type="cofactor">
    <cofactor evidence="1 4">
        <name>pyridoxal 5'-phosphate</name>
        <dbReference type="ChEBI" id="CHEBI:597326"/>
    </cofactor>
</comment>
<dbReference type="InterPro" id="IPR001608">
    <property type="entry name" value="Ala_racemase_N"/>
</dbReference>
<evidence type="ECO:0000259" key="6">
    <source>
        <dbReference type="SMART" id="SM01005"/>
    </source>
</evidence>
<evidence type="ECO:0000256" key="5">
    <source>
        <dbReference type="PIRSR" id="PIRSR600821-52"/>
    </source>
</evidence>
<keyword evidence="3" id="KW-0413">Isomerase</keyword>
<dbReference type="GO" id="GO:0030632">
    <property type="term" value="P:D-alanine biosynthetic process"/>
    <property type="evidence" value="ECO:0007669"/>
    <property type="project" value="TreeGrafter"/>
</dbReference>
<dbReference type="SUPFAM" id="SSF50621">
    <property type="entry name" value="Alanine racemase C-terminal domain-like"/>
    <property type="match status" value="1"/>
</dbReference>
<gene>
    <name evidence="7" type="ORF">UF10_06010</name>
</gene>
<dbReference type="Gene3D" id="3.20.20.10">
    <property type="entry name" value="Alanine racemase"/>
    <property type="match status" value="1"/>
</dbReference>
<protein>
    <submittedName>
        <fullName evidence="7">Alanine racemase</fullName>
    </submittedName>
</protein>
<dbReference type="EMBL" id="JYGE01000005">
    <property type="protein sequence ID" value="PSJ31196.1"/>
    <property type="molecule type" value="Genomic_DNA"/>
</dbReference>
<dbReference type="InterPro" id="IPR000821">
    <property type="entry name" value="Ala_racemase"/>
</dbReference>
<dbReference type="InterPro" id="IPR009006">
    <property type="entry name" value="Ala_racemase/Decarboxylase_C"/>
</dbReference>
<evidence type="ECO:0000313" key="7">
    <source>
        <dbReference type="EMBL" id="PSJ31196.1"/>
    </source>
</evidence>
<dbReference type="Pfam" id="PF01168">
    <property type="entry name" value="Ala_racemase_N"/>
    <property type="match status" value="1"/>
</dbReference>
<dbReference type="OrthoDB" id="9813814at2"/>
<dbReference type="InterPro" id="IPR011079">
    <property type="entry name" value="Ala_racemase_C"/>
</dbReference>
<dbReference type="GO" id="GO:0030170">
    <property type="term" value="F:pyridoxal phosphate binding"/>
    <property type="evidence" value="ECO:0007669"/>
    <property type="project" value="TreeGrafter"/>
</dbReference>
<comment type="caution">
    <text evidence="7">The sequence shown here is derived from an EMBL/GenBank/DDBJ whole genome shotgun (WGS) entry which is preliminary data.</text>
</comment>
<dbReference type="GO" id="GO:0008784">
    <property type="term" value="F:alanine racemase activity"/>
    <property type="evidence" value="ECO:0007669"/>
    <property type="project" value="InterPro"/>
</dbReference>
<dbReference type="Gene3D" id="2.40.37.10">
    <property type="entry name" value="Lyase, Ornithine Decarboxylase, Chain A, domain 1"/>
    <property type="match status" value="1"/>
</dbReference>